<accession>A0A645CTB1</accession>
<evidence type="ECO:0000313" key="1">
    <source>
        <dbReference type="EMBL" id="MPM80129.1"/>
    </source>
</evidence>
<proteinExistence type="predicted"/>
<organism evidence="1">
    <name type="scientific">bioreactor metagenome</name>
    <dbReference type="NCBI Taxonomy" id="1076179"/>
    <lineage>
        <taxon>unclassified sequences</taxon>
        <taxon>metagenomes</taxon>
        <taxon>ecological metagenomes</taxon>
    </lineage>
</organism>
<sequence length="37" mass="4408">MFIYSVTVQFLRIIIDNTLRDRNGQRFTFDAVEITVD</sequence>
<comment type="caution">
    <text evidence="1">The sequence shown here is derived from an EMBL/GenBank/DDBJ whole genome shotgun (WGS) entry which is preliminary data.</text>
</comment>
<name>A0A645CTB1_9ZZZZ</name>
<protein>
    <submittedName>
        <fullName evidence="1">Uncharacterized protein</fullName>
    </submittedName>
</protein>
<gene>
    <name evidence="1" type="ORF">SDC9_127175</name>
</gene>
<dbReference type="AlphaFoldDB" id="A0A645CTB1"/>
<dbReference type="EMBL" id="VSSQ01029839">
    <property type="protein sequence ID" value="MPM80129.1"/>
    <property type="molecule type" value="Genomic_DNA"/>
</dbReference>
<reference evidence="1" key="1">
    <citation type="submission" date="2019-08" db="EMBL/GenBank/DDBJ databases">
        <authorList>
            <person name="Kucharzyk K."/>
            <person name="Murdoch R.W."/>
            <person name="Higgins S."/>
            <person name="Loffler F."/>
        </authorList>
    </citation>
    <scope>NUCLEOTIDE SEQUENCE</scope>
</reference>